<keyword evidence="1" id="KW-1015">Disulfide bond</keyword>
<organism evidence="3 4">
    <name type="scientific">Monopterus albus</name>
    <name type="common">Swamp eel</name>
    <dbReference type="NCBI Taxonomy" id="43700"/>
    <lineage>
        <taxon>Eukaryota</taxon>
        <taxon>Metazoa</taxon>
        <taxon>Chordata</taxon>
        <taxon>Craniata</taxon>
        <taxon>Vertebrata</taxon>
        <taxon>Euteleostomi</taxon>
        <taxon>Actinopterygii</taxon>
        <taxon>Neopterygii</taxon>
        <taxon>Teleostei</taxon>
        <taxon>Neoteleostei</taxon>
        <taxon>Acanthomorphata</taxon>
        <taxon>Anabantaria</taxon>
        <taxon>Synbranchiformes</taxon>
        <taxon>Synbranchidae</taxon>
        <taxon>Monopterus</taxon>
    </lineage>
</organism>
<dbReference type="STRING" id="43700.ENSMALP00000024800"/>
<feature type="domain" description="Saposin B-type" evidence="2">
    <location>
        <begin position="1"/>
        <end position="70"/>
    </location>
</feature>
<evidence type="ECO:0000259" key="2">
    <source>
        <dbReference type="PROSITE" id="PS50015"/>
    </source>
</evidence>
<protein>
    <recommendedName>
        <fullName evidence="2">Saposin B-type domain-containing protein</fullName>
    </recommendedName>
</protein>
<sequence>PTTQCSFCIFLVKTFEDMLPKERTEEICHILPSSYQDQCEEVVGKFTKTVLEAILRGLSGYMIWAVKCPL</sequence>
<dbReference type="SUPFAM" id="SSF47862">
    <property type="entry name" value="Saposin"/>
    <property type="match status" value="1"/>
</dbReference>
<evidence type="ECO:0000313" key="4">
    <source>
        <dbReference type="Proteomes" id="UP000261600"/>
    </source>
</evidence>
<evidence type="ECO:0000256" key="1">
    <source>
        <dbReference type="ARBA" id="ARBA00023157"/>
    </source>
</evidence>
<evidence type="ECO:0000313" key="3">
    <source>
        <dbReference type="Ensembl" id="ENSMALP00000024800.1"/>
    </source>
</evidence>
<reference evidence="3" key="2">
    <citation type="submission" date="2025-09" db="UniProtKB">
        <authorList>
            <consortium name="Ensembl"/>
        </authorList>
    </citation>
    <scope>IDENTIFICATION</scope>
</reference>
<dbReference type="InterPro" id="IPR011001">
    <property type="entry name" value="Saposin-like"/>
</dbReference>
<name>A0A3Q3K675_MONAL</name>
<dbReference type="Gene3D" id="1.10.225.10">
    <property type="entry name" value="Saposin-like"/>
    <property type="match status" value="1"/>
</dbReference>
<keyword evidence="4" id="KW-1185">Reference proteome</keyword>
<dbReference type="Proteomes" id="UP000261600">
    <property type="component" value="Unplaced"/>
</dbReference>
<dbReference type="AlphaFoldDB" id="A0A3Q3K675"/>
<reference evidence="3" key="1">
    <citation type="submission" date="2025-08" db="UniProtKB">
        <authorList>
            <consortium name="Ensembl"/>
        </authorList>
    </citation>
    <scope>IDENTIFICATION</scope>
</reference>
<dbReference type="PROSITE" id="PS50015">
    <property type="entry name" value="SAP_B"/>
    <property type="match status" value="1"/>
</dbReference>
<proteinExistence type="predicted"/>
<dbReference type="Ensembl" id="ENSMALT00000025268.1">
    <property type="protein sequence ID" value="ENSMALP00000024800.1"/>
    <property type="gene ID" value="ENSMALG00000017270.1"/>
</dbReference>
<dbReference type="InterPro" id="IPR008139">
    <property type="entry name" value="SaposinB_dom"/>
</dbReference>
<accession>A0A3Q3K675</accession>